<proteinExistence type="predicted"/>
<evidence type="ECO:0000256" key="1">
    <source>
        <dbReference type="ARBA" id="ARBA00004328"/>
    </source>
</evidence>
<evidence type="ECO:0008006" key="5">
    <source>
        <dbReference type="Google" id="ProtNLM"/>
    </source>
</evidence>
<dbReference type="GO" id="GO:0044423">
    <property type="term" value="C:virion component"/>
    <property type="evidence" value="ECO:0007669"/>
    <property type="project" value="UniProtKB-KW"/>
</dbReference>
<sequence length="434" mass="49516">MNAEEPIGVINDNVPAGSLAHKIPEQARIAVCNMPRQISMMNLMYQWQPMGFRIVIDLPFVSNDESYLFAIRNGPFIPLFPYKYDDTNNATEDENFKTTGDPNPKVLSKGIDCFAWNNTRPVVHFQTFEELTASAKFPDKYGIKISQFDAPPFLSALSQMFRRWRGDMQYRIRTVAGFATQGYVIVSSLKNIPSPIWCGNPFLYRPSYIRQDTSFRESMMNAYVMTDTSMFRHVEVTQQFEYPVQWYDQFMWLARRVSPLSAANVTNGPQFWSMSEPHGDNYVVVASRGSIAAAHTGAQLVFELEYRAVEGFQFADPFLPNQAMFQSFGQSEINPLNPIARPIITVPDPTRTGEGRNCNGISFSAKSDDPFPPSTLMEVISNRMRKMPVLSPRMASPDEIHQNRSMQPHGNRMPHHHAQHPAQHARHAREQEFD</sequence>
<dbReference type="SUPFAM" id="SSF88633">
    <property type="entry name" value="Positive stranded ssRNA viruses"/>
    <property type="match status" value="1"/>
</dbReference>
<dbReference type="InterPro" id="IPR029053">
    <property type="entry name" value="Viral_coat"/>
</dbReference>
<reference evidence="4" key="1">
    <citation type="submission" date="2021-09" db="EMBL/GenBank/DDBJ databases">
        <authorList>
            <person name="Li N.N."/>
        </authorList>
    </citation>
    <scope>NUCLEOTIDE SEQUENCE</scope>
    <source>
        <strain evidence="4">Novel_21</strain>
    </source>
</reference>
<comment type="subcellular location">
    <subcellularLocation>
        <location evidence="1">Virion</location>
    </subcellularLocation>
</comment>
<evidence type="ECO:0000256" key="3">
    <source>
        <dbReference type="SAM" id="MobiDB-lite"/>
    </source>
</evidence>
<keyword evidence="2" id="KW-0946">Virion</keyword>
<name>A0A8K1YQP0_9VIRU</name>
<protein>
    <recommendedName>
        <fullName evidence="5">Capsid protein</fullName>
    </recommendedName>
</protein>
<organism evidence="4">
    <name type="scientific">Xiangshan picorna-like virus 6</name>
    <dbReference type="NCBI Taxonomy" id="2886222"/>
    <lineage>
        <taxon>Viruses</taxon>
        <taxon>Riboviria</taxon>
        <taxon>Orthornavirae</taxon>
        <taxon>Pisuviricota</taxon>
        <taxon>Pisoniviricetes</taxon>
        <taxon>Picornavirales</taxon>
    </lineage>
</organism>
<accession>A0A8K1YQP0</accession>
<dbReference type="Gene3D" id="2.60.120.20">
    <property type="match status" value="1"/>
</dbReference>
<feature type="region of interest" description="Disordered" evidence="3">
    <location>
        <begin position="400"/>
        <end position="434"/>
    </location>
</feature>
<evidence type="ECO:0000256" key="2">
    <source>
        <dbReference type="ARBA" id="ARBA00022844"/>
    </source>
</evidence>
<feature type="compositionally biased region" description="Basic residues" evidence="3">
    <location>
        <begin position="412"/>
        <end position="427"/>
    </location>
</feature>
<dbReference type="EMBL" id="OK491497">
    <property type="protein sequence ID" value="UDL13975.1"/>
    <property type="molecule type" value="Genomic_RNA"/>
</dbReference>
<evidence type="ECO:0000313" key="4">
    <source>
        <dbReference type="EMBL" id="UDL13975.1"/>
    </source>
</evidence>